<keyword evidence="9" id="KW-1015">Disulfide bond</keyword>
<keyword evidence="7 13" id="KW-1133">Transmembrane helix</keyword>
<evidence type="ECO:0000256" key="6">
    <source>
        <dbReference type="ARBA" id="ARBA00022725"/>
    </source>
</evidence>
<keyword evidence="3" id="KW-1003">Cell membrane</keyword>
<comment type="subcellular location">
    <subcellularLocation>
        <location evidence="1">Cell membrane</location>
        <topology evidence="1">Multi-pass membrane protein</topology>
    </subcellularLocation>
</comment>
<feature type="region of interest" description="Disordered" evidence="12">
    <location>
        <begin position="112"/>
        <end position="147"/>
    </location>
</feature>
<keyword evidence="15" id="KW-1185">Reference proteome</keyword>
<evidence type="ECO:0000313" key="15">
    <source>
        <dbReference type="Proteomes" id="UP001607303"/>
    </source>
</evidence>
<dbReference type="GO" id="GO:0005886">
    <property type="term" value="C:plasma membrane"/>
    <property type="evidence" value="ECO:0007669"/>
    <property type="project" value="UniProtKB-SubCell"/>
</dbReference>
<keyword evidence="10" id="KW-0675">Receptor</keyword>
<evidence type="ECO:0000256" key="11">
    <source>
        <dbReference type="ARBA" id="ARBA00023180"/>
    </source>
</evidence>
<evidence type="ECO:0000256" key="9">
    <source>
        <dbReference type="ARBA" id="ARBA00023157"/>
    </source>
</evidence>
<evidence type="ECO:0000313" key="14">
    <source>
        <dbReference type="EMBL" id="KAL2739193.1"/>
    </source>
</evidence>
<evidence type="ECO:0000256" key="3">
    <source>
        <dbReference type="ARBA" id="ARBA00022475"/>
    </source>
</evidence>
<comment type="caution">
    <text evidence="14">The sequence shown here is derived from an EMBL/GenBank/DDBJ whole genome shotgun (WGS) entry which is preliminary data.</text>
</comment>
<evidence type="ECO:0000256" key="8">
    <source>
        <dbReference type="ARBA" id="ARBA00023136"/>
    </source>
</evidence>
<dbReference type="PANTHER" id="PTHR11923:SF69">
    <property type="entry name" value="SENSORY NEURON MEMBRANE PROTEIN 1"/>
    <property type="match status" value="1"/>
</dbReference>
<evidence type="ECO:0000256" key="13">
    <source>
        <dbReference type="SAM" id="Phobius"/>
    </source>
</evidence>
<evidence type="ECO:0000256" key="7">
    <source>
        <dbReference type="ARBA" id="ARBA00022989"/>
    </source>
</evidence>
<dbReference type="PRINTS" id="PR01609">
    <property type="entry name" value="CD36FAMILY"/>
</dbReference>
<feature type="compositionally biased region" description="Pro residues" evidence="12">
    <location>
        <begin position="116"/>
        <end position="128"/>
    </location>
</feature>
<evidence type="ECO:0000256" key="4">
    <source>
        <dbReference type="ARBA" id="ARBA00022606"/>
    </source>
</evidence>
<evidence type="ECO:0000256" key="10">
    <source>
        <dbReference type="ARBA" id="ARBA00023170"/>
    </source>
</evidence>
<protein>
    <submittedName>
        <fullName evidence="14">Sensory neuron membrane protein 1-like</fullName>
    </submittedName>
</protein>
<gene>
    <name evidence="14" type="ORF">V1477_010582</name>
</gene>
<proteinExistence type="inferred from homology"/>
<keyword evidence="11" id="KW-0325">Glycoprotein</keyword>
<evidence type="ECO:0000256" key="1">
    <source>
        <dbReference type="ARBA" id="ARBA00004651"/>
    </source>
</evidence>
<feature type="compositionally biased region" description="Basic and acidic residues" evidence="12">
    <location>
        <begin position="832"/>
        <end position="842"/>
    </location>
</feature>
<dbReference type="EMBL" id="JAYRBN010000061">
    <property type="protein sequence ID" value="KAL2739193.1"/>
    <property type="molecule type" value="Genomic_DNA"/>
</dbReference>
<dbReference type="InterPro" id="IPR002159">
    <property type="entry name" value="CD36_fam"/>
</dbReference>
<name>A0ABD2C2B7_VESMC</name>
<dbReference type="PANTHER" id="PTHR11923">
    <property type="entry name" value="SCAVENGER RECEPTOR CLASS B TYPE-1 SR-B1"/>
    <property type="match status" value="1"/>
</dbReference>
<dbReference type="Proteomes" id="UP001607303">
    <property type="component" value="Unassembled WGS sequence"/>
</dbReference>
<feature type="transmembrane region" description="Helical" evidence="13">
    <location>
        <begin position="343"/>
        <end position="362"/>
    </location>
</feature>
<evidence type="ECO:0000256" key="5">
    <source>
        <dbReference type="ARBA" id="ARBA00022692"/>
    </source>
</evidence>
<keyword evidence="8 13" id="KW-0472">Membrane</keyword>
<keyword evidence="6" id="KW-0552">Olfaction</keyword>
<sequence length="863" mass="96790">MTMRSTKTTCILLPVAMCRVAMFYKYLWGSQYRSNHSFSSTLVSVTSCWQLLREIMKFIRYTLEISLLLTVGMAITVEKRDSRNPAVTKKHDKRGLVGLGYGLQQDHPEHIYGHPEPAPIYEEPPPDALHPVPGHFEPAPSSPTTSFLAHPAAAALPVPVPAVPHPIPQPVPVPVPVPVTKTLTVPVPVPVDRTVAVPVAVPVPKPYPVHVEKIVHVDRPVPIPIEKTVHVPVDRPVAVPVPVPKPYPVAYEKVVHVDRPYPVHVAVPYQVPKPYPVPVAVHARYKWHGCCGIDIIDESLRWRGDSEEEEEESTRRRRFGLNNVRLFAAVSYKRSKMELIKKLGIGGGVLFFLGITFGWMGFPALLKSQIKSAIALKEGSEMREMWSKFPLPLDFKIYLFNVTNPKEIAEGGKPIVKEVGPFFYDEYKEKVNLVDREEDDSVEYSLKATWYFNPSKSNGLTGEEELVLPHLLILAMVVTTLREKPSAIGILNKAVDSIFKKPDSVFVKVKAREILFDGLPVDCSVKDFAGSAVCGILKSEGKDLMNDGDDHYRFAIFGAKNGTVLPERLRVLRGIKNFKDVGRVLEWDNKPALTMWTADHCNEFNGTDSTIFPPLMTKEDDIVSFSPDICRSLGARYSHETKVKGVNTYHYTADFGDMSTNPLEKCFCPTPETCLSKNLFDLTKCVGAPLIASLPHFYLADEKYIQEVEGLHPEQELHDISMDFEPMTATPLSAHKRLQFNIQLQPIEKFKLMKKFPEVLFPLFWVEEGILLDDEFVKKVKVVFTAISVVGFVKWLMVLGGMGLGGTAAGMHYKRKQTENKLDITKVTPQSDSRKDSSNEKKWQTMNISTIQAAAVPPNLDRY</sequence>
<dbReference type="AlphaFoldDB" id="A0ABD2C2B7"/>
<feature type="region of interest" description="Disordered" evidence="12">
    <location>
        <begin position="822"/>
        <end position="842"/>
    </location>
</feature>
<keyword evidence="4" id="KW-0716">Sensory transduction</keyword>
<reference evidence="14 15" key="1">
    <citation type="journal article" date="2024" name="Ann. Entomol. Soc. Am.">
        <title>Genomic analyses of the southern and eastern yellowjacket wasps (Hymenoptera: Vespidae) reveal evolutionary signatures of social life.</title>
        <authorList>
            <person name="Catto M.A."/>
            <person name="Caine P.B."/>
            <person name="Orr S.E."/>
            <person name="Hunt B.G."/>
            <person name="Goodisman M.A.D."/>
        </authorList>
    </citation>
    <scope>NUCLEOTIDE SEQUENCE [LARGE SCALE GENOMIC DNA]</scope>
    <source>
        <strain evidence="14">232</strain>
        <tissue evidence="14">Head and thorax</tissue>
    </source>
</reference>
<organism evidence="14 15">
    <name type="scientific">Vespula maculifrons</name>
    <name type="common">Eastern yellow jacket</name>
    <name type="synonym">Wasp</name>
    <dbReference type="NCBI Taxonomy" id="7453"/>
    <lineage>
        <taxon>Eukaryota</taxon>
        <taxon>Metazoa</taxon>
        <taxon>Ecdysozoa</taxon>
        <taxon>Arthropoda</taxon>
        <taxon>Hexapoda</taxon>
        <taxon>Insecta</taxon>
        <taxon>Pterygota</taxon>
        <taxon>Neoptera</taxon>
        <taxon>Endopterygota</taxon>
        <taxon>Hymenoptera</taxon>
        <taxon>Apocrita</taxon>
        <taxon>Aculeata</taxon>
        <taxon>Vespoidea</taxon>
        <taxon>Vespidae</taxon>
        <taxon>Vespinae</taxon>
        <taxon>Vespula</taxon>
    </lineage>
</organism>
<feature type="transmembrane region" description="Helical" evidence="13">
    <location>
        <begin position="782"/>
        <end position="806"/>
    </location>
</feature>
<keyword evidence="5 13" id="KW-0812">Transmembrane</keyword>
<dbReference type="Pfam" id="PF01130">
    <property type="entry name" value="CD36"/>
    <property type="match status" value="1"/>
</dbReference>
<comment type="similarity">
    <text evidence="2">Belongs to the CD36 family.</text>
</comment>
<evidence type="ECO:0000256" key="2">
    <source>
        <dbReference type="ARBA" id="ARBA00010532"/>
    </source>
</evidence>
<dbReference type="GO" id="GO:0007608">
    <property type="term" value="P:sensory perception of smell"/>
    <property type="evidence" value="ECO:0007669"/>
    <property type="project" value="UniProtKB-KW"/>
</dbReference>
<accession>A0ABD2C2B7</accession>
<evidence type="ECO:0000256" key="12">
    <source>
        <dbReference type="SAM" id="MobiDB-lite"/>
    </source>
</evidence>